<evidence type="ECO:0000313" key="2">
    <source>
        <dbReference type="EMBL" id="ABE36753.1"/>
    </source>
</evidence>
<dbReference type="KEGG" id="bxb:DR64_7573"/>
<organism evidence="2 3">
    <name type="scientific">Paraburkholderia xenovorans (strain LB400)</name>
    <dbReference type="NCBI Taxonomy" id="266265"/>
    <lineage>
        <taxon>Bacteria</taxon>
        <taxon>Pseudomonadati</taxon>
        <taxon>Pseudomonadota</taxon>
        <taxon>Betaproteobacteria</taxon>
        <taxon>Burkholderiales</taxon>
        <taxon>Burkholderiaceae</taxon>
        <taxon>Paraburkholderia</taxon>
    </lineage>
</organism>
<dbReference type="OrthoDB" id="9115522at2"/>
<proteinExistence type="predicted"/>
<evidence type="ECO:0000313" key="3">
    <source>
        <dbReference type="Proteomes" id="UP000001817"/>
    </source>
</evidence>
<dbReference type="InterPro" id="IPR038255">
    <property type="entry name" value="PBS_linker_sf"/>
</dbReference>
<dbReference type="InterPro" id="IPR025282">
    <property type="entry name" value="DUF4214"/>
</dbReference>
<dbReference type="STRING" id="266265.Bxe_C0876"/>
<protein>
    <recommendedName>
        <fullName evidence="1">DUF4214 domain-containing protein</fullName>
    </recommendedName>
</protein>
<dbReference type="Proteomes" id="UP000001817">
    <property type="component" value="Chromosome 3"/>
</dbReference>
<accession>Q13GN6</accession>
<dbReference type="Gene3D" id="1.10.3130.20">
    <property type="entry name" value="Phycobilisome linker domain"/>
    <property type="match status" value="1"/>
</dbReference>
<gene>
    <name evidence="2" type="ORF">Bxe_C0876</name>
</gene>
<dbReference type="eggNOG" id="COG2931">
    <property type="taxonomic scope" value="Bacteria"/>
</dbReference>
<dbReference type="Pfam" id="PF13946">
    <property type="entry name" value="DUF4214"/>
    <property type="match status" value="1"/>
</dbReference>
<reference evidence="2 3" key="1">
    <citation type="journal article" date="2006" name="Proc. Natl. Acad. Sci. U.S.A.">
        <title>Burkholderia xenovorans LB400 harbors a multi-replicon, 9.73-Mbp genome shaped for versatility.</title>
        <authorList>
            <person name="Chain P.S."/>
            <person name="Denef V.J."/>
            <person name="Konstantinidis K.T."/>
            <person name="Vergez L.M."/>
            <person name="Agullo L."/>
            <person name="Reyes V.L."/>
            <person name="Hauser L."/>
            <person name="Cordova M."/>
            <person name="Gomez L."/>
            <person name="Gonzalez M."/>
            <person name="Land M."/>
            <person name="Lao V."/>
            <person name="Larimer F."/>
            <person name="LiPuma J.J."/>
            <person name="Mahenthiralingam E."/>
            <person name="Malfatti S.A."/>
            <person name="Marx C.J."/>
            <person name="Parnell J.J."/>
            <person name="Ramette A."/>
            <person name="Richardson P."/>
            <person name="Seeger M."/>
            <person name="Smith D."/>
            <person name="Spilker T."/>
            <person name="Sul W.J."/>
            <person name="Tsoi T.V."/>
            <person name="Ulrich L.E."/>
            <person name="Zhulin I.B."/>
            <person name="Tiedje J.M."/>
        </authorList>
    </citation>
    <scope>NUCLEOTIDE SEQUENCE [LARGE SCALE GENOMIC DNA]</scope>
    <source>
        <strain evidence="2 3">LB400</strain>
    </source>
</reference>
<sequence>MATQASIDLIQELYIAYYGRPADAGGLTFWATTLEQNGGSLASVVNAFATSAESAALYGSNVTPEALITAIYQNLLHRAPDAAGLTFYTNALATGTFTAGNLALAILGGVQNADVLTVQAELTAANQFTAAATTYSGDTAAVIGRTFLSQVSTDGTTEAALLTHLSSYVNATSAATTDPTQFANEISPDGLLTSTTIVDTYASGTTPTTGITVAQAASLTPGSTYSLNDTWSNVSNAANAAIVGGAAGYAISDIGAQTNITVAQASVLAHASNYASGTDTYTLSDTAANLAADAATNNGAGTYVTAGHDVTVTDAASIAQISAIKAADATGTLTYNLADSLTNLDRPANSAIVSGHDYTLTDPAALGALSVANAAVAAGASNFVSGGYGYSLSDTAANLAADAGTNGGAGTVVTADHNVTVTNAASIAQITAIHHADSTGTLTYSLKDTLADLDNAANSTMVSGHSYSLTDPAALGILSVANARVAAGASNFASGNYTYSLSDTAANLAADAAMHDGAGTAVTTGRNVTVTDSASVAQIMAIRHADATGTLTYSLADSLANLDNAANRTLVSGHSYSLTDPAALGALSVANAAVAAGASNFTSGGYMYSLNDTAANLIADAATNNGAGTYVTAGHDVTVTDAASIAQISAIKAADATGTLTYNLADSLANLDNPANSAVVSGHSYRLTDATTLGALSVADAAVAAGASNFTSDDYTYSLSDTAANLVADAATHGGTGTYVTTDQNVTVTDAASIAQIAAIETARPQTLTWHSLSDTAANLASDAATNNGTGTFVGEGLDVTVTDSASVLQIKTIGHADSTGTLTYSLSDTWSHVSDANNAAIVSGATSYSISNIAAETGITVAQAGVLTHASNYDAGTDTYTLSDTSTNILDSGASAVDSGASAITMSVDGTGSGVLATTGAATLNITGSAALTLTLLTGAADTVIATDFAGSLYLTDSAHGDTITTGSGTATITESSNTTVADSITFGSHGTNTDTLILNAAGQQTDSVTGFVAGQDVIQLSGAATMAVGNELSASGGLVPSENYTNATQFNLAVQGVTGASAGDAIAWLDGANGNTYVAVFEGATPGHAHVVELVGMATWTGMTSTGNGIHVGSTLSPS</sequence>
<dbReference type="PATRIC" id="fig|266265.5.peg.8640"/>
<keyword evidence="3" id="KW-1185">Reference proteome</keyword>
<dbReference type="eggNOG" id="COG5295">
    <property type="taxonomic scope" value="Bacteria"/>
</dbReference>
<dbReference type="AlphaFoldDB" id="Q13GN6"/>
<feature type="domain" description="DUF4214" evidence="1">
    <location>
        <begin position="46"/>
        <end position="107"/>
    </location>
</feature>
<dbReference type="RefSeq" id="WP_011494004.1">
    <property type="nucleotide sequence ID" value="NC_007953.1"/>
</dbReference>
<dbReference type="KEGG" id="bxe:Bxe_C0876"/>
<dbReference type="EMBL" id="CP000272">
    <property type="protein sequence ID" value="ABE36753.1"/>
    <property type="molecule type" value="Genomic_DNA"/>
</dbReference>
<name>Q13GN6_PARXL</name>
<evidence type="ECO:0000259" key="1">
    <source>
        <dbReference type="Pfam" id="PF13946"/>
    </source>
</evidence>